<evidence type="ECO:0000256" key="4">
    <source>
        <dbReference type="ARBA" id="ARBA00022692"/>
    </source>
</evidence>
<feature type="transmembrane region" description="Helical" evidence="7">
    <location>
        <begin position="281"/>
        <end position="305"/>
    </location>
</feature>
<dbReference type="Pfam" id="PF13727">
    <property type="entry name" value="CoA_binding_3"/>
    <property type="match status" value="1"/>
</dbReference>
<comment type="similarity">
    <text evidence="2">Belongs to the bacterial sugar transferase family.</text>
</comment>
<dbReference type="PANTHER" id="PTHR30576">
    <property type="entry name" value="COLANIC BIOSYNTHESIS UDP-GLUCOSE LIPID CARRIER TRANSFERASE"/>
    <property type="match status" value="1"/>
</dbReference>
<dbReference type="Proteomes" id="UP000183085">
    <property type="component" value="Unassembled WGS sequence"/>
</dbReference>
<feature type="domain" description="Bacterial sugar transferase" evidence="8">
    <location>
        <begin position="279"/>
        <end position="466"/>
    </location>
</feature>
<evidence type="ECO:0000313" key="10">
    <source>
        <dbReference type="Proteomes" id="UP000183085"/>
    </source>
</evidence>
<dbReference type="GO" id="GO:0016020">
    <property type="term" value="C:membrane"/>
    <property type="evidence" value="ECO:0007669"/>
    <property type="project" value="UniProtKB-SubCell"/>
</dbReference>
<dbReference type="Gene3D" id="3.40.50.720">
    <property type="entry name" value="NAD(P)-binding Rossmann-like Domain"/>
    <property type="match status" value="1"/>
</dbReference>
<dbReference type="GO" id="GO:0016780">
    <property type="term" value="F:phosphotransferase activity, for other substituted phosphate groups"/>
    <property type="evidence" value="ECO:0007669"/>
    <property type="project" value="TreeGrafter"/>
</dbReference>
<sequence>MLRDRSKQLLWLFLVVDSISIIMAFISAYYIRQGFTGTRLFYNPPVPFIMYLPVLVLIIIVFPCVFFISGLYQPIRSISYLKEILNILKASILGVFLTFALAFCLKLGFVSRSLLFLFWFLITLYLPIIRIILRYFLASLYLKGYNSQQVLIVGKGELAEKISFTLNKHPELGFHIIGFIDEEGNSDKASRVQTMGKINDIPDILHETIVDEVVFAVPIEDCERMTEAIKLCEVEGIRVRIVADLFERTIARAKIDDIDGIPIITLETGPAQELALAVKRVLDVIVSFLSLIILSPLFVIIALLIKIDSPGHIFFRQERMGQNGRRFKLLKFRSMIDGAEGLQTNIQGLNEASGPVFKIKNDPRITMVGRFLRKTSLDELPQFINVLKGEMSLVGPRPPLPDEVAQYKNWQRRRLSMKPGITCIWQVSGRSNVSFEKWMKMDMEYIDNWSLVLDIKILLKTIWVVLYGKGAY</sequence>
<dbReference type="InterPro" id="IPR017475">
    <property type="entry name" value="EPS_sugar_tfrase"/>
</dbReference>
<feature type="transmembrane region" description="Helical" evidence="7">
    <location>
        <begin position="51"/>
        <end position="72"/>
    </location>
</feature>
<comment type="caution">
    <text evidence="9">The sequence shown here is derived from an EMBL/GenBank/DDBJ whole genome shotgun (WGS) entry which is preliminary data.</text>
</comment>
<evidence type="ECO:0000256" key="1">
    <source>
        <dbReference type="ARBA" id="ARBA00004141"/>
    </source>
</evidence>
<feature type="transmembrane region" description="Helical" evidence="7">
    <location>
        <begin position="84"/>
        <end position="108"/>
    </location>
</feature>
<dbReference type="NCBIfam" id="TIGR03023">
    <property type="entry name" value="WcaJ_sugtrans"/>
    <property type="match status" value="1"/>
</dbReference>
<keyword evidence="3 9" id="KW-0808">Transferase</keyword>
<keyword evidence="4 7" id="KW-0812">Transmembrane</keyword>
<feature type="transmembrane region" description="Helical" evidence="7">
    <location>
        <begin position="9"/>
        <end position="31"/>
    </location>
</feature>
<dbReference type="EMBL" id="MNYI01000203">
    <property type="protein sequence ID" value="OIP37650.1"/>
    <property type="molecule type" value="Genomic_DNA"/>
</dbReference>
<dbReference type="STRING" id="1817895.AUJ95_07920"/>
<protein>
    <submittedName>
        <fullName evidence="9">Undecaprenyl-phosphate glucose phosphotransferase</fullName>
    </submittedName>
</protein>
<evidence type="ECO:0000313" key="9">
    <source>
        <dbReference type="EMBL" id="OIP37650.1"/>
    </source>
</evidence>
<dbReference type="PANTHER" id="PTHR30576:SF10">
    <property type="entry name" value="SLL5057 PROTEIN"/>
    <property type="match status" value="1"/>
</dbReference>
<evidence type="ECO:0000256" key="3">
    <source>
        <dbReference type="ARBA" id="ARBA00022679"/>
    </source>
</evidence>
<dbReference type="AlphaFoldDB" id="A0A1J5DZ68"/>
<dbReference type="InterPro" id="IPR017473">
    <property type="entry name" value="Undecaprenyl-P_gluc_Ptfrase"/>
</dbReference>
<name>A0A1J5DZ68_9BACT</name>
<dbReference type="NCBIfam" id="TIGR03025">
    <property type="entry name" value="EPS_sugtrans"/>
    <property type="match status" value="1"/>
</dbReference>
<keyword evidence="6 7" id="KW-0472">Membrane</keyword>
<dbReference type="Pfam" id="PF02397">
    <property type="entry name" value="Bac_transf"/>
    <property type="match status" value="1"/>
</dbReference>
<reference evidence="9 10" key="1">
    <citation type="journal article" date="2016" name="Environ. Microbiol.">
        <title>Genomic resolution of a cold subsurface aquifer community provides metabolic insights for novel microbes adapted to high CO concentrations.</title>
        <authorList>
            <person name="Probst A.J."/>
            <person name="Castelle C.J."/>
            <person name="Singh A."/>
            <person name="Brown C.T."/>
            <person name="Anantharaman K."/>
            <person name="Sharon I."/>
            <person name="Hug L.A."/>
            <person name="Burstein D."/>
            <person name="Emerson J.B."/>
            <person name="Thomas B.C."/>
            <person name="Banfield J.F."/>
        </authorList>
    </citation>
    <scope>NUCLEOTIDE SEQUENCE [LARGE SCALE GENOMIC DNA]</scope>
    <source>
        <strain evidence="9">CG2_30_40_21</strain>
    </source>
</reference>
<comment type="subcellular location">
    <subcellularLocation>
        <location evidence="1">Membrane</location>
        <topology evidence="1">Multi-pass membrane protein</topology>
    </subcellularLocation>
</comment>
<evidence type="ECO:0000259" key="8">
    <source>
        <dbReference type="Pfam" id="PF02397"/>
    </source>
</evidence>
<evidence type="ECO:0000256" key="6">
    <source>
        <dbReference type="ARBA" id="ARBA00023136"/>
    </source>
</evidence>
<gene>
    <name evidence="9" type="ORF">AUJ95_07920</name>
</gene>
<evidence type="ECO:0000256" key="7">
    <source>
        <dbReference type="SAM" id="Phobius"/>
    </source>
</evidence>
<evidence type="ECO:0000256" key="2">
    <source>
        <dbReference type="ARBA" id="ARBA00006464"/>
    </source>
</evidence>
<dbReference type="InterPro" id="IPR003362">
    <property type="entry name" value="Bact_transf"/>
</dbReference>
<organism evidence="9 10">
    <name type="scientific">Candidatus Desantisbacteria bacterium CG2_30_40_21</name>
    <dbReference type="NCBI Taxonomy" id="1817895"/>
    <lineage>
        <taxon>Bacteria</taxon>
        <taxon>Candidatus Desantisiibacteriota</taxon>
    </lineage>
</organism>
<feature type="transmembrane region" description="Helical" evidence="7">
    <location>
        <begin position="114"/>
        <end position="133"/>
    </location>
</feature>
<proteinExistence type="inferred from homology"/>
<keyword evidence="5 7" id="KW-1133">Transmembrane helix</keyword>
<accession>A0A1J5DZ68</accession>
<evidence type="ECO:0000256" key="5">
    <source>
        <dbReference type="ARBA" id="ARBA00022989"/>
    </source>
</evidence>